<dbReference type="EMBL" id="CP000360">
    <property type="protein sequence ID" value="ABF43555.1"/>
    <property type="molecule type" value="Genomic_DNA"/>
</dbReference>
<dbReference type="Pfam" id="PF13103">
    <property type="entry name" value="TonB_2"/>
    <property type="match status" value="1"/>
</dbReference>
<dbReference type="eggNOG" id="COG0810">
    <property type="taxonomic scope" value="Bacteria"/>
</dbReference>
<keyword evidence="7" id="KW-1185">Reference proteome</keyword>
<feature type="compositionally biased region" description="Basic and acidic residues" evidence="5">
    <location>
        <begin position="120"/>
        <end position="141"/>
    </location>
</feature>
<dbReference type="EnsemblBacteria" id="ABF43555">
    <property type="protein sequence ID" value="ABF43555"/>
    <property type="gene ID" value="Acid345_4555"/>
</dbReference>
<dbReference type="NCBIfam" id="TIGR01352">
    <property type="entry name" value="tonB_Cterm"/>
    <property type="match status" value="1"/>
</dbReference>
<organism evidence="6 7">
    <name type="scientific">Koribacter versatilis (strain Ellin345)</name>
    <dbReference type="NCBI Taxonomy" id="204669"/>
    <lineage>
        <taxon>Bacteria</taxon>
        <taxon>Pseudomonadati</taxon>
        <taxon>Acidobacteriota</taxon>
        <taxon>Terriglobia</taxon>
        <taxon>Terriglobales</taxon>
        <taxon>Candidatus Korobacteraceae</taxon>
        <taxon>Candidatus Korobacter</taxon>
    </lineage>
</organism>
<comment type="subcellular location">
    <subcellularLocation>
        <location evidence="1">Membrane</location>
        <topology evidence="1">Single-pass membrane protein</topology>
    </subcellularLocation>
</comment>
<keyword evidence="4" id="KW-0472">Membrane</keyword>
<proteinExistence type="predicted"/>
<evidence type="ECO:0000256" key="5">
    <source>
        <dbReference type="SAM" id="MobiDB-lite"/>
    </source>
</evidence>
<dbReference type="KEGG" id="aba:Acid345_4555"/>
<dbReference type="GO" id="GO:0016020">
    <property type="term" value="C:membrane"/>
    <property type="evidence" value="ECO:0007669"/>
    <property type="project" value="UniProtKB-SubCell"/>
</dbReference>
<feature type="compositionally biased region" description="Polar residues" evidence="5">
    <location>
        <begin position="186"/>
        <end position="199"/>
    </location>
</feature>
<feature type="compositionally biased region" description="Low complexity" evidence="5">
    <location>
        <begin position="151"/>
        <end position="185"/>
    </location>
</feature>
<evidence type="ECO:0000256" key="3">
    <source>
        <dbReference type="ARBA" id="ARBA00022989"/>
    </source>
</evidence>
<keyword evidence="2" id="KW-0812">Transmembrane</keyword>
<dbReference type="AlphaFoldDB" id="Q1IHU5"/>
<evidence type="ECO:0000313" key="7">
    <source>
        <dbReference type="Proteomes" id="UP000002432"/>
    </source>
</evidence>
<keyword evidence="3" id="KW-1133">Transmembrane helix</keyword>
<evidence type="ECO:0000256" key="1">
    <source>
        <dbReference type="ARBA" id="ARBA00004167"/>
    </source>
</evidence>
<dbReference type="InterPro" id="IPR006260">
    <property type="entry name" value="TonB/TolA_C"/>
</dbReference>
<accession>Q1IHU5</accession>
<dbReference type="Gene3D" id="3.30.1150.10">
    <property type="match status" value="1"/>
</dbReference>
<protein>
    <submittedName>
        <fullName evidence="6">TonB-like protein</fullName>
    </submittedName>
</protein>
<dbReference type="Proteomes" id="UP000002432">
    <property type="component" value="Chromosome"/>
</dbReference>
<evidence type="ECO:0000256" key="2">
    <source>
        <dbReference type="ARBA" id="ARBA00022692"/>
    </source>
</evidence>
<dbReference type="OrthoDB" id="120429at2"/>
<sequence length="369" mass="40392">MAILQITPSREEEQDKHFEDVARANEGKANFVEEAFTPVVLMDLRDELTRSRLREAAWISIIAHLVAIIFLSLSPKWMPNLWGHPVKVVEDRLRDKDTTFLALPPDAQKLVQKPHTNVLSDKDRVATSHNPDPKELKKLLDQRQPGPPAHPAAQPSVPAPPQMAQQQQQSPQQQNPATQQGQQTAMNNPPQFESPNMQPKMTLPKAQPSFGAVAMSAGSAIQQAARASSGSAGKLAVGGGMGLGRGPTGGQVRDAMEITTDTQGVDFGPYLARIKQTIEANWYTAMPESVYPPLRKSGKVAVEFVILPDGKVQGMRIFFPSGDVALDRAAWGGISASNPFPPLPKEFHGPYLGLRCYFLYNPTTKDLEQ</sequence>
<feature type="region of interest" description="Disordered" evidence="5">
    <location>
        <begin position="113"/>
        <end position="204"/>
    </location>
</feature>
<reference evidence="6 7" key="1">
    <citation type="journal article" date="2009" name="Appl. Environ. Microbiol.">
        <title>Three genomes from the phylum Acidobacteria provide insight into the lifestyles of these microorganisms in soils.</title>
        <authorList>
            <person name="Ward N.L."/>
            <person name="Challacombe J.F."/>
            <person name="Janssen P.H."/>
            <person name="Henrissat B."/>
            <person name="Coutinho P.M."/>
            <person name="Wu M."/>
            <person name="Xie G."/>
            <person name="Haft D.H."/>
            <person name="Sait M."/>
            <person name="Badger J."/>
            <person name="Barabote R.D."/>
            <person name="Bradley B."/>
            <person name="Brettin T.S."/>
            <person name="Brinkac L.M."/>
            <person name="Bruce D."/>
            <person name="Creasy T."/>
            <person name="Daugherty S.C."/>
            <person name="Davidsen T.M."/>
            <person name="DeBoy R.T."/>
            <person name="Detter J.C."/>
            <person name="Dodson R.J."/>
            <person name="Durkin A.S."/>
            <person name="Ganapathy A."/>
            <person name="Gwinn-Giglio M."/>
            <person name="Han C.S."/>
            <person name="Khouri H."/>
            <person name="Kiss H."/>
            <person name="Kothari S.P."/>
            <person name="Madupu R."/>
            <person name="Nelson K.E."/>
            <person name="Nelson W.C."/>
            <person name="Paulsen I."/>
            <person name="Penn K."/>
            <person name="Ren Q."/>
            <person name="Rosovitz M.J."/>
            <person name="Selengut J.D."/>
            <person name="Shrivastava S."/>
            <person name="Sullivan S.A."/>
            <person name="Tapia R."/>
            <person name="Thompson L.S."/>
            <person name="Watkins K.L."/>
            <person name="Yang Q."/>
            <person name="Yu C."/>
            <person name="Zafar N."/>
            <person name="Zhou L."/>
            <person name="Kuske C.R."/>
        </authorList>
    </citation>
    <scope>NUCLEOTIDE SEQUENCE [LARGE SCALE GENOMIC DNA]</scope>
    <source>
        <strain evidence="6 7">Ellin345</strain>
    </source>
</reference>
<dbReference type="STRING" id="204669.Acid345_4555"/>
<dbReference type="HOGENOM" id="CLU_749602_0_0_0"/>
<evidence type="ECO:0000313" key="6">
    <source>
        <dbReference type="EMBL" id="ABF43555.1"/>
    </source>
</evidence>
<evidence type="ECO:0000256" key="4">
    <source>
        <dbReference type="ARBA" id="ARBA00023136"/>
    </source>
</evidence>
<dbReference type="SUPFAM" id="SSF74653">
    <property type="entry name" value="TolA/TonB C-terminal domain"/>
    <property type="match status" value="1"/>
</dbReference>
<name>Q1IHU5_KORVE</name>
<gene>
    <name evidence="6" type="ordered locus">Acid345_4555</name>
</gene>
<dbReference type="RefSeq" id="WP_011525352.1">
    <property type="nucleotide sequence ID" value="NC_008009.1"/>
</dbReference>